<dbReference type="Pfam" id="PF00612">
    <property type="entry name" value="IQ"/>
    <property type="match status" value="1"/>
</dbReference>
<dbReference type="PANTHER" id="PTHR23115">
    <property type="entry name" value="TRANSLATION FACTOR"/>
    <property type="match status" value="1"/>
</dbReference>
<dbReference type="GO" id="GO:0005525">
    <property type="term" value="F:GTP binding"/>
    <property type="evidence" value="ECO:0007669"/>
    <property type="project" value="UniProtKB-KW"/>
</dbReference>
<keyword evidence="5" id="KW-0488">Methylation</keyword>
<name>A0A9E7JUJ0_9LILI</name>
<keyword evidence="10" id="KW-0342">GTP-binding</keyword>
<dbReference type="PRINTS" id="PR00315">
    <property type="entry name" value="ELONGATNFCT"/>
</dbReference>
<dbReference type="CDD" id="cd03693">
    <property type="entry name" value="EF1_alpha_II"/>
    <property type="match status" value="1"/>
</dbReference>
<comment type="subcellular location">
    <subcellularLocation>
        <location evidence="2">Cytoplasm</location>
    </subcellularLocation>
</comment>
<dbReference type="InterPro" id="IPR000048">
    <property type="entry name" value="IQ_motif_EF-hand-BS"/>
</dbReference>
<dbReference type="PROSITE" id="PS50096">
    <property type="entry name" value="IQ"/>
    <property type="match status" value="1"/>
</dbReference>
<evidence type="ECO:0000256" key="2">
    <source>
        <dbReference type="ARBA" id="ARBA00004496"/>
    </source>
</evidence>
<feature type="region of interest" description="Disordered" evidence="11">
    <location>
        <begin position="14"/>
        <end position="66"/>
    </location>
</feature>
<proteinExistence type="inferred from homology"/>
<evidence type="ECO:0000256" key="6">
    <source>
        <dbReference type="ARBA" id="ARBA00022490"/>
    </source>
</evidence>
<evidence type="ECO:0000256" key="4">
    <source>
        <dbReference type="ARBA" id="ARBA00013870"/>
    </source>
</evidence>
<keyword evidence="9" id="KW-0648">Protein biosynthesis</keyword>
<dbReference type="InterPro" id="IPR025064">
    <property type="entry name" value="DUF4005"/>
</dbReference>
<dbReference type="SUPFAM" id="SSF50465">
    <property type="entry name" value="EF-Tu/eEF-1alpha/eIF2-gamma C-terminal domain"/>
    <property type="match status" value="1"/>
</dbReference>
<dbReference type="InterPro" id="IPR054696">
    <property type="entry name" value="GTP-eEF1A_C"/>
</dbReference>
<accession>A0A9E7JUJ0</accession>
<comment type="function">
    <text evidence="1">This protein promotes the GTP-dependent binding of aminoacyl-tRNA to the A-site of ribosomes during protein biosynthesis.</text>
</comment>
<dbReference type="EMBL" id="CP097505">
    <property type="protein sequence ID" value="URD93913.1"/>
    <property type="molecule type" value="Genomic_DNA"/>
</dbReference>
<feature type="compositionally biased region" description="Basic and acidic residues" evidence="11">
    <location>
        <begin position="18"/>
        <end position="40"/>
    </location>
</feature>
<dbReference type="InterPro" id="IPR004161">
    <property type="entry name" value="EFTu-like_2"/>
</dbReference>
<dbReference type="Gene3D" id="2.40.30.10">
    <property type="entry name" value="Translation factors"/>
    <property type="match status" value="2"/>
</dbReference>
<dbReference type="SUPFAM" id="SSF52540">
    <property type="entry name" value="P-loop containing nucleoside triphosphate hydrolases"/>
    <property type="match status" value="1"/>
</dbReference>
<dbReference type="Pfam" id="PF00009">
    <property type="entry name" value="GTP_EFTU"/>
    <property type="match status" value="1"/>
</dbReference>
<dbReference type="PROSITE" id="PS51722">
    <property type="entry name" value="G_TR_2"/>
    <property type="match status" value="1"/>
</dbReference>
<gene>
    <name evidence="13" type="ORF">MUK42_01765</name>
</gene>
<dbReference type="OrthoDB" id="1923765at2759"/>
<evidence type="ECO:0000256" key="5">
    <source>
        <dbReference type="ARBA" id="ARBA00022481"/>
    </source>
</evidence>
<reference evidence="13" key="1">
    <citation type="submission" date="2022-05" db="EMBL/GenBank/DDBJ databases">
        <title>The Musa troglodytarum L. genome provides insights into the mechanism of non-climacteric behaviour and enrichment of carotenoids.</title>
        <authorList>
            <person name="Wang J."/>
        </authorList>
    </citation>
    <scope>NUCLEOTIDE SEQUENCE</scope>
    <source>
        <tissue evidence="13">Leaf</tissue>
    </source>
</reference>
<dbReference type="Pfam" id="PF13178">
    <property type="entry name" value="DUF4005"/>
    <property type="match status" value="1"/>
</dbReference>
<feature type="domain" description="Tr-type G" evidence="12">
    <location>
        <begin position="552"/>
        <end position="777"/>
    </location>
</feature>
<dbReference type="Pfam" id="PF22594">
    <property type="entry name" value="GTP-eEF1A_C"/>
    <property type="match status" value="1"/>
</dbReference>
<evidence type="ECO:0000313" key="13">
    <source>
        <dbReference type="EMBL" id="URD93913.1"/>
    </source>
</evidence>
<dbReference type="SMART" id="SM00015">
    <property type="entry name" value="IQ"/>
    <property type="match status" value="1"/>
</dbReference>
<sequence>MGKKAKWFGAVKKVFSPESKEKKEERLKKKLGDGASKHPDPSPADSLECTAREAVPPPPLPHPDDDKVVEIETEQSKHACSVATPAAVEPVVTSAEAAREVISLTTRTKFPGKSREEIAAIKIQTAFRGHLARRALRALRGLVRLKSLIDGNSVKRQATSTLRCMQTLARVQSQIRARRIRMLEDNQALQKQMLLKHERELESLKIGEEWDDSLQTKEQIEAGLLSKQEAAIRRERALAYAFSHQWKSSSKSVNPMFMDPNNLQWGWSWLERWMAVRPWETRSTTIRELNNDRASVKSTMQSDGGGEILKAYANRGSNPEKPSPVVQKLSRPASRQSPSTPPNKAPWSMGKIKSASPKCSWVPLEDDSRSIVSMQSERSRRHSLATASVRDDESLAGSASVPSYMAPTESARAKSRFQSLSNDNNVDSPDKSSVKKRLSFPTGDKFSPASPAPMRRNSGPPKVDMASVKDVADYTYDFQVENLTGSRQRLLHGTSKYTVGSNRTETTIHPCDPRGPLRLHDLPLLLVRLSFFYDPLSVADFVIVLITMGKEKVHISIVVIGHVDSGKSTTTGHLIYKLGGIDKRVIERFEKEAAEMNKRSFKYAWVLDKLKAERERGITIDIALWKFETTKYYCTVIDAPGHRDFIKNMITGTSQADCAVLIIDSTTGGFEAGISKDGQTREHALLAFTLGVKQMICCCNKMDATTPKYSKARYDEIVKEVSSYLKKVGYNPEKIPFVPISGFEGDNMIERSTNLDWYKGPTLLEALDLIQEPKRPSDKPLRLPLQDVYKIGGIGTVPVGRVETGVLKPGMVVTFGPTGLTTEIKSVEMHHEALQEALPGDNVGFNVKNVAVKDLKRGYVASNSKEDPAKEAASFTSQVIIMNHPGQIGNGYAPVLDCHTSHIAVKFAEILTKIDRRSGKELEKEPKFLKNGDAGFVKMIPTKPMVVETFSQYPPLGRFAVRDMRQTVAVGVIKSVEKKDPTGAKITKAAVKKK</sequence>
<protein>
    <recommendedName>
        <fullName evidence="4">Elongation factor 1-alpha</fullName>
    </recommendedName>
</protein>
<comment type="similarity">
    <text evidence="3">Belongs to the TRAFAC class translation factor GTPase superfamily. Classic translation factor GTPase family. EF-Tu/EF-1A subfamily.</text>
</comment>
<dbReference type="PROSITE" id="PS00301">
    <property type="entry name" value="G_TR_1"/>
    <property type="match status" value="1"/>
</dbReference>
<dbReference type="CDD" id="cd01883">
    <property type="entry name" value="EF1_alpha"/>
    <property type="match status" value="1"/>
</dbReference>
<dbReference type="InterPro" id="IPR027417">
    <property type="entry name" value="P-loop_NTPase"/>
</dbReference>
<dbReference type="InterPro" id="IPR000795">
    <property type="entry name" value="T_Tr_GTP-bd_dom"/>
</dbReference>
<dbReference type="Proteomes" id="UP001055439">
    <property type="component" value="Chromosome 3"/>
</dbReference>
<keyword evidence="6" id="KW-0963">Cytoplasm</keyword>
<feature type="compositionally biased region" description="Polar residues" evidence="11">
    <location>
        <begin position="416"/>
        <end position="427"/>
    </location>
</feature>
<evidence type="ECO:0000256" key="9">
    <source>
        <dbReference type="ARBA" id="ARBA00022917"/>
    </source>
</evidence>
<evidence type="ECO:0000259" key="12">
    <source>
        <dbReference type="PROSITE" id="PS51722"/>
    </source>
</evidence>
<evidence type="ECO:0000256" key="1">
    <source>
        <dbReference type="ARBA" id="ARBA00003982"/>
    </source>
</evidence>
<dbReference type="Gene3D" id="3.40.50.300">
    <property type="entry name" value="P-loop containing nucleotide triphosphate hydrolases"/>
    <property type="match status" value="1"/>
</dbReference>
<dbReference type="FunFam" id="2.40.30.10:FF:000003">
    <property type="entry name" value="Elongation factor 1-alpha"/>
    <property type="match status" value="1"/>
</dbReference>
<evidence type="ECO:0000256" key="7">
    <source>
        <dbReference type="ARBA" id="ARBA00022741"/>
    </source>
</evidence>
<dbReference type="InterPro" id="IPR009001">
    <property type="entry name" value="Transl_elong_EF1A/Init_IF2_C"/>
</dbReference>
<evidence type="ECO:0000313" key="14">
    <source>
        <dbReference type="Proteomes" id="UP001055439"/>
    </source>
</evidence>
<dbReference type="FunFam" id="2.40.30.10:FF:000005">
    <property type="entry name" value="Elongation factor 1-alpha"/>
    <property type="match status" value="1"/>
</dbReference>
<dbReference type="HAMAP" id="MF_00118_A">
    <property type="entry name" value="EF_Tu_A"/>
    <property type="match status" value="1"/>
</dbReference>
<feature type="region of interest" description="Disordered" evidence="11">
    <location>
        <begin position="372"/>
        <end position="464"/>
    </location>
</feature>
<dbReference type="InterPro" id="IPR031157">
    <property type="entry name" value="G_TR_CS"/>
</dbReference>
<evidence type="ECO:0000256" key="10">
    <source>
        <dbReference type="ARBA" id="ARBA00023134"/>
    </source>
</evidence>
<organism evidence="13 14">
    <name type="scientific">Musa troglodytarum</name>
    <name type="common">fe'i banana</name>
    <dbReference type="NCBI Taxonomy" id="320322"/>
    <lineage>
        <taxon>Eukaryota</taxon>
        <taxon>Viridiplantae</taxon>
        <taxon>Streptophyta</taxon>
        <taxon>Embryophyta</taxon>
        <taxon>Tracheophyta</taxon>
        <taxon>Spermatophyta</taxon>
        <taxon>Magnoliopsida</taxon>
        <taxon>Liliopsida</taxon>
        <taxon>Zingiberales</taxon>
        <taxon>Musaceae</taxon>
        <taxon>Musa</taxon>
    </lineage>
</organism>
<dbReference type="InterPro" id="IPR004539">
    <property type="entry name" value="Transl_elong_EF1A_euk/arc"/>
</dbReference>
<dbReference type="SUPFAM" id="SSF50447">
    <property type="entry name" value="Translation proteins"/>
    <property type="match status" value="1"/>
</dbReference>
<evidence type="ECO:0000256" key="3">
    <source>
        <dbReference type="ARBA" id="ARBA00007249"/>
    </source>
</evidence>
<dbReference type="InterPro" id="IPR050100">
    <property type="entry name" value="TRAFAC_GTPase_members"/>
</dbReference>
<keyword evidence="14" id="KW-1185">Reference proteome</keyword>
<dbReference type="NCBIfam" id="TIGR00483">
    <property type="entry name" value="EF-1_alpha"/>
    <property type="match status" value="1"/>
</dbReference>
<dbReference type="InterPro" id="IPR009000">
    <property type="entry name" value="Transl_B-barrel_sf"/>
</dbReference>
<dbReference type="AlphaFoldDB" id="A0A9E7JUJ0"/>
<dbReference type="Gene3D" id="1.20.5.1190">
    <property type="entry name" value="iswi atpase"/>
    <property type="match status" value="1"/>
</dbReference>
<dbReference type="GO" id="GO:0003924">
    <property type="term" value="F:GTPase activity"/>
    <property type="evidence" value="ECO:0007669"/>
    <property type="project" value="InterPro"/>
</dbReference>
<keyword evidence="8 13" id="KW-0251">Elongation factor</keyword>
<dbReference type="FunFam" id="3.40.50.300:FF:000255">
    <property type="entry name" value="Elongation factor 1-alpha"/>
    <property type="match status" value="1"/>
</dbReference>
<keyword evidence="7" id="KW-0547">Nucleotide-binding</keyword>
<evidence type="ECO:0000256" key="8">
    <source>
        <dbReference type="ARBA" id="ARBA00022768"/>
    </source>
</evidence>
<dbReference type="Pfam" id="PF03144">
    <property type="entry name" value="GTP_EFTU_D2"/>
    <property type="match status" value="1"/>
</dbReference>
<dbReference type="GO" id="GO:0005737">
    <property type="term" value="C:cytoplasm"/>
    <property type="evidence" value="ECO:0007669"/>
    <property type="project" value="UniProtKB-SubCell"/>
</dbReference>
<feature type="region of interest" description="Disordered" evidence="11">
    <location>
        <begin position="293"/>
        <end position="360"/>
    </location>
</feature>
<dbReference type="GO" id="GO:0003729">
    <property type="term" value="F:mRNA binding"/>
    <property type="evidence" value="ECO:0007669"/>
    <property type="project" value="UniProtKB-ARBA"/>
</dbReference>
<dbReference type="NCBIfam" id="NF008969">
    <property type="entry name" value="PRK12317.1"/>
    <property type="match status" value="1"/>
</dbReference>
<dbReference type="GO" id="GO:0003746">
    <property type="term" value="F:translation elongation factor activity"/>
    <property type="evidence" value="ECO:0007669"/>
    <property type="project" value="UniProtKB-KW"/>
</dbReference>
<dbReference type="CDD" id="cd03705">
    <property type="entry name" value="EF1_alpha_III"/>
    <property type="match status" value="1"/>
</dbReference>
<evidence type="ECO:0000256" key="11">
    <source>
        <dbReference type="SAM" id="MobiDB-lite"/>
    </source>
</evidence>